<sequence length="68" mass="7666">MNILELAKQVGFQDADWNYNKGLEKALKQFANLVAAHEREECAKLMFRLDLCGEEVKAAEAIRARGQA</sequence>
<gene>
    <name evidence="1" type="ORF">UFOVP125_29</name>
</gene>
<dbReference type="EMBL" id="LR796253">
    <property type="protein sequence ID" value="CAB4131819.1"/>
    <property type="molecule type" value="Genomic_DNA"/>
</dbReference>
<name>A0A6J5LJL7_9CAUD</name>
<protein>
    <submittedName>
        <fullName evidence="1">Uncharacterized protein</fullName>
    </submittedName>
</protein>
<proteinExistence type="predicted"/>
<organism evidence="1">
    <name type="scientific">uncultured Caudovirales phage</name>
    <dbReference type="NCBI Taxonomy" id="2100421"/>
    <lineage>
        <taxon>Viruses</taxon>
        <taxon>Duplodnaviria</taxon>
        <taxon>Heunggongvirae</taxon>
        <taxon>Uroviricota</taxon>
        <taxon>Caudoviricetes</taxon>
        <taxon>Peduoviridae</taxon>
        <taxon>Maltschvirus</taxon>
        <taxon>Maltschvirus maltsch</taxon>
    </lineage>
</organism>
<reference evidence="1" key="1">
    <citation type="submission" date="2020-04" db="EMBL/GenBank/DDBJ databases">
        <authorList>
            <person name="Chiriac C."/>
            <person name="Salcher M."/>
            <person name="Ghai R."/>
            <person name="Kavagutti S V."/>
        </authorList>
    </citation>
    <scope>NUCLEOTIDE SEQUENCE</scope>
</reference>
<accession>A0A6J5LJL7</accession>
<evidence type="ECO:0000313" key="1">
    <source>
        <dbReference type="EMBL" id="CAB4131819.1"/>
    </source>
</evidence>